<name>A0A931BHJ8_9BACT</name>
<keyword evidence="4" id="KW-1185">Reference proteome</keyword>
<reference evidence="3 4" key="1">
    <citation type="submission" date="2020-11" db="EMBL/GenBank/DDBJ databases">
        <authorList>
            <person name="Kim M.K."/>
        </authorList>
    </citation>
    <scope>NUCLEOTIDE SEQUENCE [LARGE SCALE GENOMIC DNA]</scope>
    <source>
        <strain evidence="3 4">BT439</strain>
    </source>
</reference>
<gene>
    <name evidence="3" type="ORF">I2I01_13265</name>
</gene>
<dbReference type="EMBL" id="JADQDP010000003">
    <property type="protein sequence ID" value="MBF9142611.1"/>
    <property type="molecule type" value="Genomic_DNA"/>
</dbReference>
<protein>
    <submittedName>
        <fullName evidence="3">T9SS type A sorting domain-containing protein</fullName>
    </submittedName>
</protein>
<dbReference type="RefSeq" id="WP_196286963.1">
    <property type="nucleotide sequence ID" value="NZ_JADQDP010000003.1"/>
</dbReference>
<dbReference type="Proteomes" id="UP000645610">
    <property type="component" value="Unassembled WGS sequence"/>
</dbReference>
<dbReference type="Pfam" id="PF18962">
    <property type="entry name" value="Por_Secre_tail"/>
    <property type="match status" value="1"/>
</dbReference>
<dbReference type="InterPro" id="IPR008972">
    <property type="entry name" value="Cupredoxin"/>
</dbReference>
<keyword evidence="1" id="KW-0732">Signal</keyword>
<comment type="caution">
    <text evidence="3">The sequence shown here is derived from an EMBL/GenBank/DDBJ whole genome shotgun (WGS) entry which is preliminary data.</text>
</comment>
<evidence type="ECO:0000313" key="4">
    <source>
        <dbReference type="Proteomes" id="UP000645610"/>
    </source>
</evidence>
<dbReference type="SUPFAM" id="SSF49503">
    <property type="entry name" value="Cupredoxins"/>
    <property type="match status" value="1"/>
</dbReference>
<dbReference type="NCBIfam" id="TIGR04183">
    <property type="entry name" value="Por_Secre_tail"/>
    <property type="match status" value="1"/>
</dbReference>
<organism evidence="3 4">
    <name type="scientific">Hymenobacter properus</name>
    <dbReference type="NCBI Taxonomy" id="2791026"/>
    <lineage>
        <taxon>Bacteria</taxon>
        <taxon>Pseudomonadati</taxon>
        <taxon>Bacteroidota</taxon>
        <taxon>Cytophagia</taxon>
        <taxon>Cytophagales</taxon>
        <taxon>Hymenobacteraceae</taxon>
        <taxon>Hymenobacter</taxon>
    </lineage>
</organism>
<feature type="chain" id="PRO_5036911863" evidence="1">
    <location>
        <begin position="24"/>
        <end position="217"/>
    </location>
</feature>
<sequence length="217" mass="22911">MKLFTRVLAVAAILAMPLAPVLAANITIVVGDNFYHGPGNTTNDADIRTITQGDVVTFTYSGQSSHPTMSDNGAWATFQMNSTSRSVTLPAFNTVGTYPYHCTAHGAPGLGQYGVLTVVARTPSATLDPAAAGINLSVYPNPSRGLVTVKLDQKPGADYKLRLSNIIGQEIRTVALKPDLSAAGLPLDLSDLHAGLYVYSLLVDGKVVSTKRLVLQN</sequence>
<dbReference type="AlphaFoldDB" id="A0A931BHJ8"/>
<dbReference type="Gene3D" id="2.60.40.420">
    <property type="entry name" value="Cupredoxins - blue copper proteins"/>
    <property type="match status" value="1"/>
</dbReference>
<feature type="domain" description="Secretion system C-terminal sorting" evidence="2">
    <location>
        <begin position="138"/>
        <end position="213"/>
    </location>
</feature>
<evidence type="ECO:0000313" key="3">
    <source>
        <dbReference type="EMBL" id="MBF9142611.1"/>
    </source>
</evidence>
<dbReference type="InterPro" id="IPR026444">
    <property type="entry name" value="Secre_tail"/>
</dbReference>
<accession>A0A931BHJ8</accession>
<feature type="signal peptide" evidence="1">
    <location>
        <begin position="1"/>
        <end position="23"/>
    </location>
</feature>
<proteinExistence type="predicted"/>
<evidence type="ECO:0000256" key="1">
    <source>
        <dbReference type="SAM" id="SignalP"/>
    </source>
</evidence>
<evidence type="ECO:0000259" key="2">
    <source>
        <dbReference type="Pfam" id="PF18962"/>
    </source>
</evidence>